<dbReference type="InterPro" id="IPR036465">
    <property type="entry name" value="vWFA_dom_sf"/>
</dbReference>
<comment type="caution">
    <text evidence="2">The sequence shown here is derived from an EMBL/GenBank/DDBJ whole genome shotgun (WGS) entry which is preliminary data.</text>
</comment>
<reference evidence="2" key="1">
    <citation type="submission" date="2018-03" db="EMBL/GenBank/DDBJ databases">
        <authorList>
            <person name="Guldener U."/>
        </authorList>
    </citation>
    <scope>NUCLEOTIDE SEQUENCE</scope>
</reference>
<evidence type="ECO:0000256" key="1">
    <source>
        <dbReference type="SAM" id="MobiDB-lite"/>
    </source>
</evidence>
<dbReference type="Proteomes" id="UP001187682">
    <property type="component" value="Unassembled WGS sequence"/>
</dbReference>
<protein>
    <submittedName>
        <fullName evidence="2">Uncharacterized protein</fullName>
    </submittedName>
</protein>
<gene>
    <name evidence="2" type="ORF">DNG_05184</name>
</gene>
<feature type="compositionally biased region" description="Low complexity" evidence="1">
    <location>
        <begin position="61"/>
        <end position="72"/>
    </location>
</feature>
<dbReference type="EMBL" id="ONZQ02000006">
    <property type="protein sequence ID" value="SPO02511.1"/>
    <property type="molecule type" value="Genomic_DNA"/>
</dbReference>
<evidence type="ECO:0000313" key="3">
    <source>
        <dbReference type="Proteomes" id="UP001187682"/>
    </source>
</evidence>
<feature type="compositionally biased region" description="Low complexity" evidence="1">
    <location>
        <begin position="1"/>
        <end position="10"/>
    </location>
</feature>
<feature type="compositionally biased region" description="Polar residues" evidence="1">
    <location>
        <begin position="28"/>
        <end position="51"/>
    </location>
</feature>
<dbReference type="SUPFAM" id="SSF53300">
    <property type="entry name" value="vWA-like"/>
    <property type="match status" value="1"/>
</dbReference>
<organism evidence="2 3">
    <name type="scientific">Cephalotrichum gorgonifer</name>
    <dbReference type="NCBI Taxonomy" id="2041049"/>
    <lineage>
        <taxon>Eukaryota</taxon>
        <taxon>Fungi</taxon>
        <taxon>Dikarya</taxon>
        <taxon>Ascomycota</taxon>
        <taxon>Pezizomycotina</taxon>
        <taxon>Sordariomycetes</taxon>
        <taxon>Hypocreomycetidae</taxon>
        <taxon>Microascales</taxon>
        <taxon>Microascaceae</taxon>
        <taxon>Cephalotrichum</taxon>
    </lineage>
</organism>
<keyword evidence="3" id="KW-1185">Reference proteome</keyword>
<name>A0AAE8MXD2_9PEZI</name>
<feature type="compositionally biased region" description="Polar residues" evidence="1">
    <location>
        <begin position="443"/>
        <end position="459"/>
    </location>
</feature>
<feature type="region of interest" description="Disordered" evidence="1">
    <location>
        <begin position="1"/>
        <end position="72"/>
    </location>
</feature>
<dbReference type="AlphaFoldDB" id="A0AAE8MXD2"/>
<feature type="compositionally biased region" description="Basic and acidic residues" evidence="1">
    <location>
        <begin position="469"/>
        <end position="478"/>
    </location>
</feature>
<proteinExistence type="predicted"/>
<accession>A0AAE8MXD2</accession>
<sequence length="886" mass="96270">MTPESSSSSSGADTPPATPSIASEPVASFSQSSEPFPQARVTVTASSSSGIDTPPTPLVASESVPSSSHSGKPFSQANVAFAVDVSSSTAGRTILAERRFISTVSALIDPQPRSHAAILPWDRTAYPILGVSQVDTLRPKSGTDPRVLLSNQPFRDAILRSDLWFLMTDGLINEHRRYDFAETIPKTGVHGTSCVIVIFGNPAHGPGACNISVGVSVFAVVPNCAFLFCNTNTGELRLFQTRGAFNSLLRGRPPPVFDGSSKWDTLPLLNRSDFVNIRVPPSQNLKADEVALQGSLIINLDDLLSNRLSKDQVSSILADEDNLSTVVMTSRTRNRQDAFQNWVRQQAIVVDDPIYKPRGDMRHAAQSAFEEVIRMVQRGIAPPDQLRLSLRQAYLANMRQFVREIQRNKEAVRDRRDVIRSTTKWSTMNFNHGASLCRPASTADGNRQKQSPGDYSHTTPADPASVSTPHEESYKSWEDNTTDPQISRLLYTPGFQSTGGAFRGHCAICGAREMKMAFLFLDVPASSATVGLPPPGSRTSLDFLFAMGSLHGMDVLSSTFCCDPCSSFAVKTGLSTSSAENIKASIPLVRYADNKASINGALDKIFSLRSTEGDLPMVFLSVLLTARPRLASSGQTTAVSAIDWAVKDLVHTTPVLGNLSGSLSRPETGKFPQPLAHVLKELFTDETELSEPLTRYPLPGFVVLLAAAESAGIEPRLRELAALRRLLFLLVEEFFRARESTPVDDKTALAAILEDILWRRRKMSPALPVEDREPVLDVSILSLVGTEILTEQSYSMMQQADEFRKLEGRSLLGVDWVIAIFLHALFRNTAAASGSGAWGVFEAIMKSSFMVEGVAKFRDLGEEGAKGLYGDIMRSGVSSEGSIALV</sequence>
<evidence type="ECO:0000313" key="2">
    <source>
        <dbReference type="EMBL" id="SPO02511.1"/>
    </source>
</evidence>
<feature type="region of interest" description="Disordered" evidence="1">
    <location>
        <begin position="436"/>
        <end position="480"/>
    </location>
</feature>